<dbReference type="eggNOG" id="ENOG502RY1P">
    <property type="taxonomic scope" value="Eukaryota"/>
</dbReference>
<dbReference type="PANTHER" id="PTHR48167">
    <property type="entry name" value="EXPRESSED PROTEIN"/>
    <property type="match status" value="1"/>
</dbReference>
<sequence>MSKLGGLFRPAIRSNLAARTVGASPGGAFSVASLLERPRHFSTESEPHDAAVDSFLRTQSSGSVYGRLTGITANTLRTDIVRLLEGCGVTLEDVKVEHNRLMVHFSFLQAYNQAGREINKKGGIYKLERAGQRQWDLVKPYDGKSVLLQGIPREGTLVDIERFLSGCQYDASSIDMFMRAAIKDKLATVRFPSQTQAMNCFITKNKGYCLSNQVLVRVLQ</sequence>
<gene>
    <name evidence="1" type="ORF">L484_005722</name>
</gene>
<organism evidence="1 2">
    <name type="scientific">Morus notabilis</name>
    <dbReference type="NCBI Taxonomy" id="981085"/>
    <lineage>
        <taxon>Eukaryota</taxon>
        <taxon>Viridiplantae</taxon>
        <taxon>Streptophyta</taxon>
        <taxon>Embryophyta</taxon>
        <taxon>Tracheophyta</taxon>
        <taxon>Spermatophyta</taxon>
        <taxon>Magnoliopsida</taxon>
        <taxon>eudicotyledons</taxon>
        <taxon>Gunneridae</taxon>
        <taxon>Pentapetalae</taxon>
        <taxon>rosids</taxon>
        <taxon>fabids</taxon>
        <taxon>Rosales</taxon>
        <taxon>Moraceae</taxon>
        <taxon>Moreae</taxon>
        <taxon>Morus</taxon>
    </lineage>
</organism>
<proteinExistence type="predicted"/>
<dbReference type="PANTHER" id="PTHR48167:SF2">
    <property type="entry name" value="EXPRESSED PROTEIN"/>
    <property type="match status" value="1"/>
</dbReference>
<dbReference type="EMBL" id="KE343319">
    <property type="protein sequence ID" value="EXB23432.1"/>
    <property type="molecule type" value="Genomic_DNA"/>
</dbReference>
<accession>W9QL30</accession>
<name>W9QL30_9ROSA</name>
<reference evidence="2" key="1">
    <citation type="submission" date="2013-01" db="EMBL/GenBank/DDBJ databases">
        <title>Draft Genome Sequence of a Mulberry Tree, Morus notabilis C.K. Schneid.</title>
        <authorList>
            <person name="He N."/>
            <person name="Zhao S."/>
        </authorList>
    </citation>
    <scope>NUCLEOTIDE SEQUENCE</scope>
</reference>
<dbReference type="STRING" id="981085.W9QL30"/>
<dbReference type="AlphaFoldDB" id="W9QL30"/>
<evidence type="ECO:0000313" key="2">
    <source>
        <dbReference type="Proteomes" id="UP000030645"/>
    </source>
</evidence>
<protein>
    <submittedName>
        <fullName evidence="1">Uncharacterized protein</fullName>
    </submittedName>
</protein>
<dbReference type="Proteomes" id="UP000030645">
    <property type="component" value="Unassembled WGS sequence"/>
</dbReference>
<evidence type="ECO:0000313" key="1">
    <source>
        <dbReference type="EMBL" id="EXB23432.1"/>
    </source>
</evidence>
<keyword evidence="2" id="KW-1185">Reference proteome</keyword>